<dbReference type="EMBL" id="JAHQCR010000039">
    <property type="protein sequence ID" value="MBU9721628.1"/>
    <property type="molecule type" value="Genomic_DNA"/>
</dbReference>
<name>A0ABS6JST7_9BACI</name>
<proteinExistence type="predicted"/>
<evidence type="ECO:0000313" key="2">
    <source>
        <dbReference type="Proteomes" id="UP000790580"/>
    </source>
</evidence>
<accession>A0ABS6JST7</accession>
<keyword evidence="2" id="KW-1185">Reference proteome</keyword>
<reference evidence="1 2" key="1">
    <citation type="submission" date="2021-06" db="EMBL/GenBank/DDBJ databases">
        <title>Bacillus sp. RD4P76, an endophyte from a halophyte.</title>
        <authorList>
            <person name="Sun J.-Q."/>
        </authorList>
    </citation>
    <scope>NUCLEOTIDE SEQUENCE [LARGE SCALE GENOMIC DNA]</scope>
    <source>
        <strain evidence="1 2">JCM 17098</strain>
    </source>
</reference>
<protein>
    <submittedName>
        <fullName evidence="1">Uncharacterized protein</fullName>
    </submittedName>
</protein>
<dbReference type="RefSeq" id="WP_176371313.1">
    <property type="nucleotide sequence ID" value="NZ_JAHQCR010000039.1"/>
</dbReference>
<sequence>MSEKPSITSSELGTLWLTYQEKTMTLRIDYCNLIEPHMRCFEPVIAE</sequence>
<comment type="caution">
    <text evidence="1">The sequence shown here is derived from an EMBL/GenBank/DDBJ whole genome shotgun (WGS) entry which is preliminary data.</text>
</comment>
<evidence type="ECO:0000313" key="1">
    <source>
        <dbReference type="EMBL" id="MBU9721628.1"/>
    </source>
</evidence>
<dbReference type="Proteomes" id="UP000790580">
    <property type="component" value="Unassembled WGS sequence"/>
</dbReference>
<gene>
    <name evidence="1" type="ORF">KS407_09255</name>
</gene>
<organism evidence="1 2">
    <name type="scientific">Evansella alkalicola</name>
    <dbReference type="NCBI Taxonomy" id="745819"/>
    <lineage>
        <taxon>Bacteria</taxon>
        <taxon>Bacillati</taxon>
        <taxon>Bacillota</taxon>
        <taxon>Bacilli</taxon>
        <taxon>Bacillales</taxon>
        <taxon>Bacillaceae</taxon>
        <taxon>Evansella</taxon>
    </lineage>
</organism>